<dbReference type="PROSITE" id="PS50110">
    <property type="entry name" value="RESPONSE_REGULATORY"/>
    <property type="match status" value="1"/>
</dbReference>
<evidence type="ECO:0000259" key="4">
    <source>
        <dbReference type="PROSITE" id="PS50110"/>
    </source>
</evidence>
<dbReference type="InterPro" id="IPR036188">
    <property type="entry name" value="FAD/NAD-bd_sf"/>
</dbReference>
<dbReference type="OrthoDB" id="109585at2"/>
<keyword evidence="1" id="KW-0285">Flavoprotein</keyword>
<dbReference type="GO" id="GO:0016491">
    <property type="term" value="F:oxidoreductase activity"/>
    <property type="evidence" value="ECO:0007669"/>
    <property type="project" value="UniProtKB-KW"/>
</dbReference>
<dbReference type="PANTHER" id="PTHR48105">
    <property type="entry name" value="THIOREDOXIN REDUCTASE 1-RELATED-RELATED"/>
    <property type="match status" value="1"/>
</dbReference>
<comment type="caution">
    <text evidence="5">The sequence shown here is derived from an EMBL/GenBank/DDBJ whole genome shotgun (WGS) entry which is preliminary data.</text>
</comment>
<evidence type="ECO:0000313" key="6">
    <source>
        <dbReference type="Proteomes" id="UP000297739"/>
    </source>
</evidence>
<keyword evidence="3" id="KW-0597">Phosphoprotein</keyword>
<reference evidence="5 6" key="1">
    <citation type="submission" date="2019-04" db="EMBL/GenBank/DDBJ databases">
        <authorList>
            <person name="Feng G."/>
            <person name="Zhang J."/>
            <person name="Zhu H."/>
        </authorList>
    </citation>
    <scope>NUCLEOTIDE SEQUENCE [LARGE SCALE GENOMIC DNA]</scope>
    <source>
        <strain evidence="5 6">JCM 17223</strain>
    </source>
</reference>
<dbReference type="InterPro" id="IPR011006">
    <property type="entry name" value="CheY-like_superfamily"/>
</dbReference>
<sequence>MATEKKPVLLAVDDDLQVLGAIDRDLRSEFRRDYRVLRASSGAEALATLREMKARNEPLALILADQRMPEMEGVEFLEQARGIFPDAKRVLLTAYADTEAAIRAINNARLDHYLMKPWDPPQELLFPTLHDLLSAWQAQYKPRFQGLRLIGFQWSPLSHELKDFLAGYMAAYQWLDFETNPEAQILLSSTGFSAADLPVVVLEDGTALSRPARAVVAGHLGLASEASQELYDVVVIGAGPSGLASAVYGASEGLKTLIIERQAPGGQAGTSSRIENYLGFPTGLSGAELAHRAWAQAIRLGAELLAPQEVTKLCVQDGYKVLTLANGSEVRTRAVVLTMGVSYRTLEVPGIDHLTGAGVYYGAARTEARSCDQQDVYIVGGGNSAGQAAMYLATYARKVFILIRGESLAASMSAYLIEQISQTPAIEILPFTQVREVRGQDHLEEVVIQNRDQLEVRPARALFVFIGAKPSTEWICQTVLCDGKGFVLTGRDLVTDSRFAASWKHSREPYLLETCVPGIFAAGDSRAGAMARVASAVGEGSMAIKFVHQYLDE</sequence>
<keyword evidence="2" id="KW-0560">Oxidoreductase</keyword>
<organism evidence="5 6">
    <name type="scientific">Hymenobacter elongatus</name>
    <dbReference type="NCBI Taxonomy" id="877208"/>
    <lineage>
        <taxon>Bacteria</taxon>
        <taxon>Pseudomonadati</taxon>
        <taxon>Bacteroidota</taxon>
        <taxon>Cytophagia</taxon>
        <taxon>Cytophagales</taxon>
        <taxon>Hymenobacteraceae</taxon>
        <taxon>Hymenobacter</taxon>
    </lineage>
</organism>
<gene>
    <name evidence="5" type="ORF">E5J99_13615</name>
</gene>
<accession>A0A4Z0PIP3</accession>
<feature type="domain" description="Response regulatory" evidence="4">
    <location>
        <begin position="8"/>
        <end position="131"/>
    </location>
</feature>
<dbReference type="Pfam" id="PF00072">
    <property type="entry name" value="Response_reg"/>
    <property type="match status" value="1"/>
</dbReference>
<evidence type="ECO:0000313" key="5">
    <source>
        <dbReference type="EMBL" id="TGE15069.1"/>
    </source>
</evidence>
<evidence type="ECO:0000256" key="3">
    <source>
        <dbReference type="PROSITE-ProRule" id="PRU00169"/>
    </source>
</evidence>
<dbReference type="PRINTS" id="PR00469">
    <property type="entry name" value="PNDRDTASEII"/>
</dbReference>
<dbReference type="Gene3D" id="3.40.50.2300">
    <property type="match status" value="1"/>
</dbReference>
<dbReference type="SUPFAM" id="SSF52172">
    <property type="entry name" value="CheY-like"/>
    <property type="match status" value="1"/>
</dbReference>
<protein>
    <submittedName>
        <fullName evidence="5">Response regulator</fullName>
    </submittedName>
</protein>
<name>A0A4Z0PIP3_9BACT</name>
<dbReference type="InterPro" id="IPR050097">
    <property type="entry name" value="Ferredoxin-NADP_redctase_2"/>
</dbReference>
<dbReference type="RefSeq" id="WP_135498364.1">
    <property type="nucleotide sequence ID" value="NZ_SRLD01000026.1"/>
</dbReference>
<proteinExistence type="predicted"/>
<dbReference type="EMBL" id="SRLD01000026">
    <property type="protein sequence ID" value="TGE15069.1"/>
    <property type="molecule type" value="Genomic_DNA"/>
</dbReference>
<dbReference type="AlphaFoldDB" id="A0A4Z0PIP3"/>
<dbReference type="SMART" id="SM00448">
    <property type="entry name" value="REC"/>
    <property type="match status" value="1"/>
</dbReference>
<dbReference type="InterPro" id="IPR001789">
    <property type="entry name" value="Sig_transdc_resp-reg_receiver"/>
</dbReference>
<dbReference type="InterPro" id="IPR023753">
    <property type="entry name" value="FAD/NAD-binding_dom"/>
</dbReference>
<feature type="modified residue" description="4-aspartylphosphate" evidence="3">
    <location>
        <position position="65"/>
    </location>
</feature>
<evidence type="ECO:0000256" key="1">
    <source>
        <dbReference type="ARBA" id="ARBA00022630"/>
    </source>
</evidence>
<evidence type="ECO:0000256" key="2">
    <source>
        <dbReference type="ARBA" id="ARBA00023002"/>
    </source>
</evidence>
<keyword evidence="6" id="KW-1185">Reference proteome</keyword>
<dbReference type="Proteomes" id="UP000297739">
    <property type="component" value="Unassembled WGS sequence"/>
</dbReference>
<dbReference type="GO" id="GO:0000160">
    <property type="term" value="P:phosphorelay signal transduction system"/>
    <property type="evidence" value="ECO:0007669"/>
    <property type="project" value="InterPro"/>
</dbReference>
<dbReference type="Gene3D" id="3.50.50.60">
    <property type="entry name" value="FAD/NAD(P)-binding domain"/>
    <property type="match status" value="2"/>
</dbReference>
<dbReference type="SUPFAM" id="SSF51905">
    <property type="entry name" value="FAD/NAD(P)-binding domain"/>
    <property type="match status" value="1"/>
</dbReference>
<dbReference type="PRINTS" id="PR00368">
    <property type="entry name" value="FADPNR"/>
</dbReference>
<dbReference type="Pfam" id="PF07992">
    <property type="entry name" value="Pyr_redox_2"/>
    <property type="match status" value="1"/>
</dbReference>